<evidence type="ECO:0000313" key="2">
    <source>
        <dbReference type="EMBL" id="KAI5080521.1"/>
    </source>
</evidence>
<dbReference type="Proteomes" id="UP000886520">
    <property type="component" value="Chromosome 4"/>
</dbReference>
<dbReference type="AlphaFoldDB" id="A0A9D4V648"/>
<evidence type="ECO:0000313" key="3">
    <source>
        <dbReference type="Proteomes" id="UP000886520"/>
    </source>
</evidence>
<accession>A0A9D4V648</accession>
<sequence length="131" mass="14541">MDDKDSSRCPSKEGTSALSGPAAIARRKRMEILRFKKLSYTTNVIWSDSSVLKRARPSAANEFCHALEDSEDIDTPSPKLQREEGSNCVQTKGKEVAGSPNLLEDHRNDLSSTGPTHTQMEQVSRQGLYFL</sequence>
<keyword evidence="3" id="KW-1185">Reference proteome</keyword>
<organism evidence="2 3">
    <name type="scientific">Adiantum capillus-veneris</name>
    <name type="common">Maidenhair fern</name>
    <dbReference type="NCBI Taxonomy" id="13818"/>
    <lineage>
        <taxon>Eukaryota</taxon>
        <taxon>Viridiplantae</taxon>
        <taxon>Streptophyta</taxon>
        <taxon>Embryophyta</taxon>
        <taxon>Tracheophyta</taxon>
        <taxon>Polypodiopsida</taxon>
        <taxon>Polypodiidae</taxon>
        <taxon>Polypodiales</taxon>
        <taxon>Pteridineae</taxon>
        <taxon>Pteridaceae</taxon>
        <taxon>Vittarioideae</taxon>
        <taxon>Adiantum</taxon>
    </lineage>
</organism>
<feature type="region of interest" description="Disordered" evidence="1">
    <location>
        <begin position="67"/>
        <end position="119"/>
    </location>
</feature>
<feature type="region of interest" description="Disordered" evidence="1">
    <location>
        <begin position="1"/>
        <end position="22"/>
    </location>
</feature>
<dbReference type="EMBL" id="JABFUD020000004">
    <property type="protein sequence ID" value="KAI5080521.1"/>
    <property type="molecule type" value="Genomic_DNA"/>
</dbReference>
<protein>
    <submittedName>
        <fullName evidence="2">Uncharacterized protein</fullName>
    </submittedName>
</protein>
<feature type="compositionally biased region" description="Polar residues" evidence="1">
    <location>
        <begin position="110"/>
        <end position="119"/>
    </location>
</feature>
<name>A0A9D4V648_ADICA</name>
<feature type="compositionally biased region" description="Basic and acidic residues" evidence="1">
    <location>
        <begin position="1"/>
        <end position="11"/>
    </location>
</feature>
<gene>
    <name evidence="2" type="ORF">GOP47_0003704</name>
</gene>
<comment type="caution">
    <text evidence="2">The sequence shown here is derived from an EMBL/GenBank/DDBJ whole genome shotgun (WGS) entry which is preliminary data.</text>
</comment>
<evidence type="ECO:0000256" key="1">
    <source>
        <dbReference type="SAM" id="MobiDB-lite"/>
    </source>
</evidence>
<reference evidence="2" key="1">
    <citation type="submission" date="2021-01" db="EMBL/GenBank/DDBJ databases">
        <title>Adiantum capillus-veneris genome.</title>
        <authorList>
            <person name="Fang Y."/>
            <person name="Liao Q."/>
        </authorList>
    </citation>
    <scope>NUCLEOTIDE SEQUENCE</scope>
    <source>
        <strain evidence="2">H3</strain>
        <tissue evidence="2">Leaf</tissue>
    </source>
</reference>
<proteinExistence type="predicted"/>